<accession>A0A919JN46</accession>
<evidence type="ECO:0000313" key="2">
    <source>
        <dbReference type="Proteomes" id="UP000647172"/>
    </source>
</evidence>
<name>A0A919JN46_9ACTN</name>
<protein>
    <submittedName>
        <fullName evidence="1">Uncharacterized protein</fullName>
    </submittedName>
</protein>
<dbReference type="AlphaFoldDB" id="A0A919JN46"/>
<evidence type="ECO:0000313" key="1">
    <source>
        <dbReference type="EMBL" id="GIE53681.1"/>
    </source>
</evidence>
<dbReference type="RefSeq" id="WP_203775908.1">
    <property type="nucleotide sequence ID" value="NZ_BOMQ01000088.1"/>
</dbReference>
<sequence length="650" mass="69642">MAQSFTTTINRGSDAPRTVGRTALAGAIRVPDGAVRWVVLAHARDLLRQARARWILETVSVDGDYRQLRGTEPAEALTLDESYAELTAECGRLAEDFPDRCGPAAGAVRRLAVVLAPAATVAEVWAAHTELLGVLEPGGGDTGDCTVTPLDGALEIRLGGAGRGPAAELDTAAFLARVRRLAGAARREGRRPSAAQLVAERFAFDALSRGAGSVRHWGTSGFRDHQTYMSVTDPGEGHLDGTVRSLANLDGVIVHIEHLERGGHQDRRQVEPYRIPDPQTVRQVRLLVGDDAPVSSYVGRPVFEGAVEPSMLKTARTVAAACSELFAQGLAECKIAIEGMTARGAVKFMRAVRAGVARDRFTQVLSAAFNLNTPLLDDRAGQLHDARLVTGRLDIGLLGVELARAGGFDKVTWDGTADTYPSRCVLEQLSYAEAVTLVHRAHERGLLTYFSAGFRRHHLAQAVLTGVDGIGVGGAQILRYMDADTGFHGPFLDRHIPAILAERDLAETSVLGQAARTLSRLDRMAYEGTLTAWDDVHRRDLFAALTAGRPDLGELRRLLGAVAHVTALPDDTEHPLVGWAGRLLAGGHHTLAATSTRLRSDWQAHLDRVAEARDHDDLDRLELLLAAGGGFAAASPRSRREPAAGQALAA</sequence>
<dbReference type="Proteomes" id="UP000647172">
    <property type="component" value="Unassembled WGS sequence"/>
</dbReference>
<comment type="caution">
    <text evidence="1">The sequence shown here is derived from an EMBL/GenBank/DDBJ whole genome shotgun (WGS) entry which is preliminary data.</text>
</comment>
<organism evidence="1 2">
    <name type="scientific">Actinoplanes nipponensis</name>
    <dbReference type="NCBI Taxonomy" id="135950"/>
    <lineage>
        <taxon>Bacteria</taxon>
        <taxon>Bacillati</taxon>
        <taxon>Actinomycetota</taxon>
        <taxon>Actinomycetes</taxon>
        <taxon>Micromonosporales</taxon>
        <taxon>Micromonosporaceae</taxon>
        <taxon>Actinoplanes</taxon>
    </lineage>
</organism>
<dbReference type="EMBL" id="BOMQ01000088">
    <property type="protein sequence ID" value="GIE53681.1"/>
    <property type="molecule type" value="Genomic_DNA"/>
</dbReference>
<reference evidence="1" key="1">
    <citation type="submission" date="2021-01" db="EMBL/GenBank/DDBJ databases">
        <title>Whole genome shotgun sequence of Actinoplanes nipponensis NBRC 14063.</title>
        <authorList>
            <person name="Komaki H."/>
            <person name="Tamura T."/>
        </authorList>
    </citation>
    <scope>NUCLEOTIDE SEQUENCE</scope>
    <source>
        <strain evidence="1">NBRC 14063</strain>
    </source>
</reference>
<proteinExistence type="predicted"/>
<gene>
    <name evidence="1" type="ORF">Ani05nite_72150</name>
</gene>
<keyword evidence="2" id="KW-1185">Reference proteome</keyword>